<feature type="transmembrane region" description="Helical" evidence="7">
    <location>
        <begin position="293"/>
        <end position="312"/>
    </location>
</feature>
<evidence type="ECO:0000256" key="3">
    <source>
        <dbReference type="ARBA" id="ARBA00022475"/>
    </source>
</evidence>
<dbReference type="SUPFAM" id="SSF161098">
    <property type="entry name" value="MetI-like"/>
    <property type="match status" value="1"/>
</dbReference>
<protein>
    <submittedName>
        <fullName evidence="10">Multiple sugar transport system permease</fullName>
    </submittedName>
</protein>
<dbReference type="PROSITE" id="PS50928">
    <property type="entry name" value="ABC_TM1"/>
    <property type="match status" value="1"/>
</dbReference>
<evidence type="ECO:0000313" key="11">
    <source>
        <dbReference type="Proteomes" id="UP000195141"/>
    </source>
</evidence>
<dbReference type="EMBL" id="NGMM01000020">
    <property type="protein sequence ID" value="OTP06753.1"/>
    <property type="molecule type" value="Genomic_DNA"/>
</dbReference>
<keyword evidence="6 7" id="KW-0472">Membrane</keyword>
<evidence type="ECO:0000313" key="10">
    <source>
        <dbReference type="EMBL" id="WYJ89488.1"/>
    </source>
</evidence>
<dbReference type="PANTHER" id="PTHR30193:SF1">
    <property type="entry name" value="ABC TRANSPORTER PERMEASE PROTEIN YESP-RELATED"/>
    <property type="match status" value="1"/>
</dbReference>
<keyword evidence="2 7" id="KW-0813">Transport</keyword>
<dbReference type="Pfam" id="PF00528">
    <property type="entry name" value="BPD_transp_1"/>
    <property type="match status" value="1"/>
</dbReference>
<keyword evidence="3" id="KW-1003">Cell membrane</keyword>
<dbReference type="InterPro" id="IPR051393">
    <property type="entry name" value="ABC_transporter_permease"/>
</dbReference>
<evidence type="ECO:0000256" key="6">
    <source>
        <dbReference type="ARBA" id="ARBA00023136"/>
    </source>
</evidence>
<organism evidence="9">
    <name type="scientific">Candidatus Enterococcus clewellii</name>
    <dbReference type="NCBI Taxonomy" id="1834193"/>
    <lineage>
        <taxon>Bacteria</taxon>
        <taxon>Bacillati</taxon>
        <taxon>Bacillota</taxon>
        <taxon>Bacilli</taxon>
        <taxon>Lactobacillales</taxon>
        <taxon>Enterococcaceae</taxon>
        <taxon>Enterococcus</taxon>
    </lineage>
</organism>
<dbReference type="Proteomes" id="UP000195141">
    <property type="component" value="Chromosome"/>
</dbReference>
<keyword evidence="5 7" id="KW-1133">Transmembrane helix</keyword>
<gene>
    <name evidence="10" type="ORF">A5888_001210</name>
    <name evidence="9" type="ORF">A5888_004192</name>
</gene>
<dbReference type="GO" id="GO:0055085">
    <property type="term" value="P:transmembrane transport"/>
    <property type="evidence" value="ECO:0007669"/>
    <property type="project" value="InterPro"/>
</dbReference>
<feature type="domain" description="ABC transmembrane type-1" evidence="8">
    <location>
        <begin position="93"/>
        <end position="311"/>
    </location>
</feature>
<dbReference type="CDD" id="cd06261">
    <property type="entry name" value="TM_PBP2"/>
    <property type="match status" value="1"/>
</dbReference>
<sequence length="322" mass="35728">MLVEERAFSLKKKREVAMKNLSKGKKAKNRQSLKDTLTAYGFLSPWVIGFIFFTGGPILLSFLLSLTKWNLLGQPKFVGLENYQQLFSGSSDFLNTLKITFLFTLLNVFVTVSASLFLAVLLNFKVRFIGIFQFFYFVPAVMPSVVMTSCFILMFNNQLGVVNYFLSTVGITGPNWLGDANLVWVVVGIASVFTFSTGQMMLIFNSSLKEVPIELYEAAHLDGANAWQRFKNVTLPSISPILLFNTVVATVNSFNGAFTLLFPLTGGGPGNATKVLSLLIYEKAFKQFDMGTASTLAFIMFIIVAVISILQFKLSDDKVNYG</sequence>
<keyword evidence="11" id="KW-1185">Reference proteome</keyword>
<evidence type="ECO:0000256" key="5">
    <source>
        <dbReference type="ARBA" id="ARBA00022989"/>
    </source>
</evidence>
<proteinExistence type="inferred from homology"/>
<dbReference type="EMBL" id="CP147247">
    <property type="protein sequence ID" value="WYJ89488.1"/>
    <property type="molecule type" value="Genomic_DNA"/>
</dbReference>
<reference evidence="10" key="2">
    <citation type="submission" date="2017-05" db="EMBL/GenBank/DDBJ databases">
        <authorList>
            <consortium name="The Broad Institute Genomics Platform"/>
            <consortium name="The Broad Institute Genomic Center for Infectious Diseases"/>
            <person name="Earl A."/>
            <person name="Manson A."/>
            <person name="Schwartman J."/>
            <person name="Gilmore M."/>
            <person name="Abouelleil A."/>
            <person name="Cao P."/>
            <person name="Chapman S."/>
            <person name="Cusick C."/>
            <person name="Shea T."/>
            <person name="Young S."/>
            <person name="Neafsey D."/>
            <person name="Nusbaum C."/>
            <person name="Birren B."/>
        </authorList>
    </citation>
    <scope>NUCLEOTIDE SEQUENCE</scope>
    <source>
        <strain evidence="10">9E7_DIV0242</strain>
    </source>
</reference>
<keyword evidence="10" id="KW-0762">Sugar transport</keyword>
<keyword evidence="4 7" id="KW-0812">Transmembrane</keyword>
<dbReference type="InterPro" id="IPR000515">
    <property type="entry name" value="MetI-like"/>
</dbReference>
<evidence type="ECO:0000256" key="2">
    <source>
        <dbReference type="ARBA" id="ARBA00022448"/>
    </source>
</evidence>
<evidence type="ECO:0000259" key="8">
    <source>
        <dbReference type="PROSITE" id="PS50928"/>
    </source>
</evidence>
<evidence type="ECO:0000256" key="1">
    <source>
        <dbReference type="ARBA" id="ARBA00004651"/>
    </source>
</evidence>
<evidence type="ECO:0000313" key="9">
    <source>
        <dbReference type="EMBL" id="OTP06753.1"/>
    </source>
</evidence>
<comment type="similarity">
    <text evidence="7">Belongs to the binding-protein-dependent transport system permease family.</text>
</comment>
<evidence type="ECO:0000256" key="4">
    <source>
        <dbReference type="ARBA" id="ARBA00022692"/>
    </source>
</evidence>
<feature type="transmembrane region" description="Helical" evidence="7">
    <location>
        <begin position="134"/>
        <end position="155"/>
    </location>
</feature>
<feature type="transmembrane region" description="Helical" evidence="7">
    <location>
        <begin position="182"/>
        <end position="204"/>
    </location>
</feature>
<reference evidence="9" key="1">
    <citation type="submission" date="2017-05" db="EMBL/GenBank/DDBJ databases">
        <title>The Genome Sequence of Enterococcus sp. 9E7_DIV0242.</title>
        <authorList>
            <consortium name="The Broad Institute Genomics Platform"/>
            <consortium name="The Broad Institute Genomic Center for Infectious Diseases"/>
            <person name="Earl A."/>
            <person name="Manson A."/>
            <person name="Schwartman J."/>
            <person name="Gilmore M."/>
            <person name="Abouelleil A."/>
            <person name="Cao P."/>
            <person name="Chapman S."/>
            <person name="Cusick C."/>
            <person name="Shea T."/>
            <person name="Young S."/>
            <person name="Neafsey D."/>
            <person name="Nusbaum C."/>
            <person name="Birren B."/>
        </authorList>
    </citation>
    <scope>NUCLEOTIDE SEQUENCE [LARGE SCALE GENOMIC DNA]</scope>
    <source>
        <strain evidence="9">9E7_DIV0242</strain>
    </source>
</reference>
<dbReference type="GO" id="GO:0005886">
    <property type="term" value="C:plasma membrane"/>
    <property type="evidence" value="ECO:0007669"/>
    <property type="project" value="UniProtKB-SubCell"/>
</dbReference>
<accession>A0A242JV18</accession>
<evidence type="ECO:0000256" key="7">
    <source>
        <dbReference type="RuleBase" id="RU363032"/>
    </source>
</evidence>
<feature type="transmembrane region" description="Helical" evidence="7">
    <location>
        <begin position="99"/>
        <end position="122"/>
    </location>
</feature>
<dbReference type="PANTHER" id="PTHR30193">
    <property type="entry name" value="ABC TRANSPORTER PERMEASE PROTEIN"/>
    <property type="match status" value="1"/>
</dbReference>
<feature type="transmembrane region" description="Helical" evidence="7">
    <location>
        <begin position="37"/>
        <end position="64"/>
    </location>
</feature>
<reference evidence="10" key="3">
    <citation type="submission" date="2024-03" db="EMBL/GenBank/DDBJ databases">
        <title>The Genome Sequence of Enterococcus sp. DIV0242b.</title>
        <authorList>
            <consortium name="The Broad Institute Genomics Platform"/>
            <consortium name="The Broad Institute Microbial Omics Core"/>
            <consortium name="The Broad Institute Genomic Center for Infectious Diseases"/>
            <person name="Earl A."/>
            <person name="Manson A."/>
            <person name="Gilmore M."/>
            <person name="Schwartman J."/>
            <person name="Shea T."/>
            <person name="Abouelleil A."/>
            <person name="Cao P."/>
            <person name="Chapman S."/>
            <person name="Cusick C."/>
            <person name="Young S."/>
            <person name="Neafsey D."/>
            <person name="Nusbaum C."/>
            <person name="Birren B."/>
        </authorList>
    </citation>
    <scope>NUCLEOTIDE SEQUENCE</scope>
    <source>
        <strain evidence="10">9E7_DIV0242</strain>
    </source>
</reference>
<comment type="subcellular location">
    <subcellularLocation>
        <location evidence="1 7">Cell membrane</location>
        <topology evidence="1 7">Multi-pass membrane protein</topology>
    </subcellularLocation>
</comment>
<name>A0A242JV18_9ENTE</name>
<dbReference type="AlphaFoldDB" id="A0A242JV18"/>
<dbReference type="Gene3D" id="1.10.3720.10">
    <property type="entry name" value="MetI-like"/>
    <property type="match status" value="1"/>
</dbReference>
<dbReference type="InterPro" id="IPR035906">
    <property type="entry name" value="MetI-like_sf"/>
</dbReference>